<evidence type="ECO:0000256" key="2">
    <source>
        <dbReference type="ARBA" id="ARBA00022771"/>
    </source>
</evidence>
<dbReference type="GO" id="GO:0000423">
    <property type="term" value="P:mitophagy"/>
    <property type="evidence" value="ECO:0007669"/>
    <property type="project" value="TreeGrafter"/>
</dbReference>
<dbReference type="InterPro" id="IPR043145">
    <property type="entry name" value="Znf_ZZ_sf"/>
</dbReference>
<dbReference type="PANTHER" id="PTHR15090:SF6">
    <property type="entry name" value="ZZ-TYPE DOMAIN-CONTAINING PROTEIN"/>
    <property type="match status" value="1"/>
</dbReference>
<dbReference type="PROSITE" id="PS01357">
    <property type="entry name" value="ZF_ZZ_1"/>
    <property type="match status" value="1"/>
</dbReference>
<feature type="coiled-coil region" evidence="5">
    <location>
        <begin position="183"/>
        <end position="252"/>
    </location>
</feature>
<dbReference type="PROSITE" id="PS50135">
    <property type="entry name" value="ZF_ZZ_2"/>
    <property type="match status" value="1"/>
</dbReference>
<evidence type="ECO:0000313" key="9">
    <source>
        <dbReference type="EMBL" id="CAF3580752.1"/>
    </source>
</evidence>
<dbReference type="SMART" id="SM00291">
    <property type="entry name" value="ZnF_ZZ"/>
    <property type="match status" value="1"/>
</dbReference>
<dbReference type="InterPro" id="IPR052260">
    <property type="entry name" value="Autophagy_Rcpt_SigReg"/>
</dbReference>
<keyword evidence="3" id="KW-0862">Zinc</keyword>
<dbReference type="PANTHER" id="PTHR15090">
    <property type="entry name" value="SEQUESTOSOME 1-RELATED"/>
    <property type="match status" value="1"/>
</dbReference>
<dbReference type="GO" id="GO:0016235">
    <property type="term" value="C:aggresome"/>
    <property type="evidence" value="ECO:0007669"/>
    <property type="project" value="TreeGrafter"/>
</dbReference>
<dbReference type="EMBL" id="CAJNOE010000456">
    <property type="protein sequence ID" value="CAF1224546.1"/>
    <property type="molecule type" value="Genomic_DNA"/>
</dbReference>
<evidence type="ECO:0000256" key="1">
    <source>
        <dbReference type="ARBA" id="ARBA00022723"/>
    </source>
</evidence>
<dbReference type="GO" id="GO:0008270">
    <property type="term" value="F:zinc ion binding"/>
    <property type="evidence" value="ECO:0007669"/>
    <property type="project" value="UniProtKB-KW"/>
</dbReference>
<dbReference type="SUPFAM" id="SSF57850">
    <property type="entry name" value="RING/U-box"/>
    <property type="match status" value="1"/>
</dbReference>
<keyword evidence="1" id="KW-0479">Metal-binding</keyword>
<dbReference type="Gene3D" id="1.10.150.50">
    <property type="entry name" value="Transcription Factor, Ets-1"/>
    <property type="match status" value="1"/>
</dbReference>
<evidence type="ECO:0000256" key="4">
    <source>
        <dbReference type="PROSITE-ProRule" id="PRU00228"/>
    </source>
</evidence>
<name>A0A814Y5V6_9BILA</name>
<proteinExistence type="predicted"/>
<organism evidence="8 10">
    <name type="scientific">Adineta steineri</name>
    <dbReference type="NCBI Taxonomy" id="433720"/>
    <lineage>
        <taxon>Eukaryota</taxon>
        <taxon>Metazoa</taxon>
        <taxon>Spiralia</taxon>
        <taxon>Gnathifera</taxon>
        <taxon>Rotifera</taxon>
        <taxon>Eurotatoria</taxon>
        <taxon>Bdelloidea</taxon>
        <taxon>Adinetida</taxon>
        <taxon>Adinetidae</taxon>
        <taxon>Adineta</taxon>
    </lineage>
</organism>
<comment type="caution">
    <text evidence="8">The sequence shown here is derived from an EMBL/GenBank/DDBJ whole genome shotgun (WGS) entry which is preliminary data.</text>
</comment>
<evidence type="ECO:0000313" key="10">
    <source>
        <dbReference type="Proteomes" id="UP000663860"/>
    </source>
</evidence>
<dbReference type="GO" id="GO:0044753">
    <property type="term" value="C:amphisome"/>
    <property type="evidence" value="ECO:0007669"/>
    <property type="project" value="TreeGrafter"/>
</dbReference>
<dbReference type="GO" id="GO:0035973">
    <property type="term" value="P:aggrephagy"/>
    <property type="evidence" value="ECO:0007669"/>
    <property type="project" value="TreeGrafter"/>
</dbReference>
<dbReference type="AlphaFoldDB" id="A0A814Y5V6"/>
<dbReference type="Proteomes" id="UP000663845">
    <property type="component" value="Unassembled WGS sequence"/>
</dbReference>
<dbReference type="GO" id="GO:0070530">
    <property type="term" value="F:K63-linked polyubiquitin modification-dependent protein binding"/>
    <property type="evidence" value="ECO:0007669"/>
    <property type="project" value="TreeGrafter"/>
</dbReference>
<gene>
    <name evidence="8" type="ORF">IZO911_LOCUS29899</name>
    <name evidence="7" type="ORF">JYZ213_LOCUS21391</name>
    <name evidence="9" type="ORF">OXD698_LOCUS5395</name>
</gene>
<evidence type="ECO:0000313" key="7">
    <source>
        <dbReference type="EMBL" id="CAF1101147.1"/>
    </source>
</evidence>
<evidence type="ECO:0000256" key="3">
    <source>
        <dbReference type="ARBA" id="ARBA00022833"/>
    </source>
</evidence>
<evidence type="ECO:0000256" key="5">
    <source>
        <dbReference type="SAM" id="Coils"/>
    </source>
</evidence>
<dbReference type="InterPro" id="IPR000433">
    <property type="entry name" value="Znf_ZZ"/>
</dbReference>
<protein>
    <recommendedName>
        <fullName evidence="6">ZZ-type domain-containing protein</fullName>
    </recommendedName>
</protein>
<accession>A0A814Y5V6</accession>
<dbReference type="CDD" id="cd02338">
    <property type="entry name" value="ZZ_PCMF_like"/>
    <property type="match status" value="1"/>
</dbReference>
<dbReference type="Proteomes" id="UP000663844">
    <property type="component" value="Unassembled WGS sequence"/>
</dbReference>
<dbReference type="GO" id="GO:0005080">
    <property type="term" value="F:protein kinase C binding"/>
    <property type="evidence" value="ECO:0007669"/>
    <property type="project" value="TreeGrafter"/>
</dbReference>
<evidence type="ECO:0000259" key="6">
    <source>
        <dbReference type="PROSITE" id="PS50135"/>
    </source>
</evidence>
<sequence length="259" mass="30365">MSTQSNISCNGCYTYDFSNVRYKCQICSNYNLCLTCYNNKKQTLNHLSSHMMLRIEYPLIVNRDTFFSRQHSDQLNQLGDTYLSRYMSNLSVKPPPTRTFETFDQLTIDGLYEYLLRLDPNIQSLAENLRTHRVSGLDLINFNENDYENLNISYGEKKKLQLLIERKKLNSNVSDTTQTPDEIVELKSVIKKQEEDIQEKNKSIQQLEDILEKHEQQTQLQNAIIEQLQDAMEKQKQEMDMLLELVEQQRALISASQKS</sequence>
<keyword evidence="5" id="KW-0175">Coiled coil</keyword>
<feature type="domain" description="ZZ-type" evidence="6">
    <location>
        <begin position="4"/>
        <end position="60"/>
    </location>
</feature>
<keyword evidence="2 4" id="KW-0863">Zinc-finger</keyword>
<dbReference type="Pfam" id="PF00569">
    <property type="entry name" value="ZZ"/>
    <property type="match status" value="1"/>
</dbReference>
<dbReference type="GO" id="GO:0007032">
    <property type="term" value="P:endosome organization"/>
    <property type="evidence" value="ECO:0007669"/>
    <property type="project" value="TreeGrafter"/>
</dbReference>
<dbReference type="InterPro" id="IPR013761">
    <property type="entry name" value="SAM/pointed_sf"/>
</dbReference>
<dbReference type="Proteomes" id="UP000663860">
    <property type="component" value="Unassembled WGS sequence"/>
</dbReference>
<dbReference type="EMBL" id="CAJNOG010000233">
    <property type="protein sequence ID" value="CAF1101147.1"/>
    <property type="molecule type" value="Genomic_DNA"/>
</dbReference>
<dbReference type="EMBL" id="CAJOAZ010000219">
    <property type="protein sequence ID" value="CAF3580752.1"/>
    <property type="molecule type" value="Genomic_DNA"/>
</dbReference>
<reference evidence="8" key="1">
    <citation type="submission" date="2021-02" db="EMBL/GenBank/DDBJ databases">
        <authorList>
            <person name="Nowell W R."/>
        </authorList>
    </citation>
    <scope>NUCLEOTIDE SEQUENCE</scope>
</reference>
<dbReference type="Gene3D" id="3.30.60.90">
    <property type="match status" value="1"/>
</dbReference>
<evidence type="ECO:0000313" key="8">
    <source>
        <dbReference type="EMBL" id="CAF1224546.1"/>
    </source>
</evidence>